<dbReference type="Proteomes" id="UP000707451">
    <property type="component" value="Unassembled WGS sequence"/>
</dbReference>
<evidence type="ECO:0008006" key="3">
    <source>
        <dbReference type="Google" id="ProtNLM"/>
    </source>
</evidence>
<accession>A0A9P7Y522</accession>
<evidence type="ECO:0000313" key="2">
    <source>
        <dbReference type="Proteomes" id="UP000707451"/>
    </source>
</evidence>
<sequence>MALRLIRLKVVNPILALSDFDGTVTRHDTPQLVCCIQSFSFSLEFFHLRDDSSAAVITQTLQTYLCASPQLLHLRAPLLEYSQAHMDLYNRLVQLTVLGIKSVNN</sequence>
<keyword evidence="2" id="KW-1185">Reference proteome</keyword>
<dbReference type="EMBL" id="JAHRHY010000001">
    <property type="protein sequence ID" value="KAG9072906.1"/>
    <property type="molecule type" value="Genomic_DNA"/>
</dbReference>
<comment type="caution">
    <text evidence="1">The sequence shown here is derived from an EMBL/GenBank/DDBJ whole genome shotgun (WGS) entry which is preliminary data.</text>
</comment>
<protein>
    <recommendedName>
        <fullName evidence="3">HAD-like protein</fullName>
    </recommendedName>
</protein>
<evidence type="ECO:0000313" key="1">
    <source>
        <dbReference type="EMBL" id="KAG9072906.1"/>
    </source>
</evidence>
<dbReference type="AlphaFoldDB" id="A0A9P7Y522"/>
<organism evidence="1 2">
    <name type="scientific">Linnemannia hyalina</name>
    <dbReference type="NCBI Taxonomy" id="64524"/>
    <lineage>
        <taxon>Eukaryota</taxon>
        <taxon>Fungi</taxon>
        <taxon>Fungi incertae sedis</taxon>
        <taxon>Mucoromycota</taxon>
        <taxon>Mortierellomycotina</taxon>
        <taxon>Mortierellomycetes</taxon>
        <taxon>Mortierellales</taxon>
        <taxon>Mortierellaceae</taxon>
        <taxon>Linnemannia</taxon>
    </lineage>
</organism>
<proteinExistence type="predicted"/>
<reference evidence="1" key="1">
    <citation type="submission" date="2021-06" db="EMBL/GenBank/DDBJ databases">
        <title>Genome Sequence of Mortierella hyaline Strain SCG-10, a Cold-Adapted, Nitrate-Reducing Fungus Isolated from Soil in Minnesota, USA.</title>
        <authorList>
            <person name="Aldossari N."/>
        </authorList>
    </citation>
    <scope>NUCLEOTIDE SEQUENCE</scope>
    <source>
        <strain evidence="1">SCG-10</strain>
    </source>
</reference>
<name>A0A9P7Y522_9FUNG</name>
<gene>
    <name evidence="1" type="ORF">KI688_000687</name>
</gene>